<accession>A0A6G7ZNC6</accession>
<reference evidence="2 3" key="1">
    <citation type="submission" date="2020-03" db="EMBL/GenBank/DDBJ databases">
        <title>Sphingomonas sp. nov., isolated from fish.</title>
        <authorList>
            <person name="Hyun D.-W."/>
            <person name="Bae J.-W."/>
        </authorList>
    </citation>
    <scope>NUCLEOTIDE SEQUENCE [LARGE SCALE GENOMIC DNA]</scope>
    <source>
        <strain evidence="2 3">HDW15C</strain>
    </source>
</reference>
<gene>
    <name evidence="2" type="ORF">G7078_06240</name>
</gene>
<proteinExistence type="predicted"/>
<dbReference type="GO" id="GO:0016757">
    <property type="term" value="F:glycosyltransferase activity"/>
    <property type="evidence" value="ECO:0007669"/>
    <property type="project" value="UniProtKB-ARBA"/>
</dbReference>
<dbReference type="AlphaFoldDB" id="A0A6G7ZNC6"/>
<dbReference type="InterPro" id="IPR028098">
    <property type="entry name" value="Glyco_trans_4-like_N"/>
</dbReference>
<dbReference type="EMBL" id="CP049871">
    <property type="protein sequence ID" value="QIL02428.1"/>
    <property type="molecule type" value="Genomic_DNA"/>
</dbReference>
<sequence>MYIDMAYSLSELRARGHDQFFEARHSGDYFHKVVGLYPLADRVTAVEGALERHRFSDRQDIIEARSAALGWPKWLFPIDFLLTQRRLVGHVARLMRQERISLIVATDPLYSGLFGLWLRRRTGRPLVIWLVANYDLNFAATRSLAMPRLFPLRFIEKAVVRYVLRRADLVAGGSGTLRDYALEQGAEPARTEVFRVVKNMIPARRLPPASERR</sequence>
<keyword evidence="2" id="KW-0808">Transferase</keyword>
<name>A0A6G7ZNC6_9SPHN</name>
<dbReference type="Gene3D" id="3.40.50.2000">
    <property type="entry name" value="Glycogen Phosphorylase B"/>
    <property type="match status" value="1"/>
</dbReference>
<dbReference type="SUPFAM" id="SSF53756">
    <property type="entry name" value="UDP-Glycosyltransferase/glycogen phosphorylase"/>
    <property type="match status" value="1"/>
</dbReference>
<dbReference type="KEGG" id="ssin:G7078_06240"/>
<evidence type="ECO:0000259" key="1">
    <source>
        <dbReference type="Pfam" id="PF13579"/>
    </source>
</evidence>
<keyword evidence="3" id="KW-1185">Reference proteome</keyword>
<organism evidence="2 3">
    <name type="scientific">Sphingomonas sinipercae</name>
    <dbReference type="NCBI Taxonomy" id="2714944"/>
    <lineage>
        <taxon>Bacteria</taxon>
        <taxon>Pseudomonadati</taxon>
        <taxon>Pseudomonadota</taxon>
        <taxon>Alphaproteobacteria</taxon>
        <taxon>Sphingomonadales</taxon>
        <taxon>Sphingomonadaceae</taxon>
        <taxon>Sphingomonas</taxon>
    </lineage>
</organism>
<dbReference type="Proteomes" id="UP000502502">
    <property type="component" value="Chromosome"/>
</dbReference>
<dbReference type="Pfam" id="PF13579">
    <property type="entry name" value="Glyco_trans_4_4"/>
    <property type="match status" value="1"/>
</dbReference>
<protein>
    <submittedName>
        <fullName evidence="2">Glycosyltransferase family 4 protein</fullName>
    </submittedName>
</protein>
<evidence type="ECO:0000313" key="2">
    <source>
        <dbReference type="EMBL" id="QIL02428.1"/>
    </source>
</evidence>
<evidence type="ECO:0000313" key="3">
    <source>
        <dbReference type="Proteomes" id="UP000502502"/>
    </source>
</evidence>
<feature type="domain" description="Glycosyltransferase subfamily 4-like N-terminal" evidence="1">
    <location>
        <begin position="11"/>
        <end position="194"/>
    </location>
</feature>
<dbReference type="RefSeq" id="WP_166094117.1">
    <property type="nucleotide sequence ID" value="NZ_CP049871.1"/>
</dbReference>